<reference evidence="2 3" key="1">
    <citation type="submission" date="2023-01" db="EMBL/GenBank/DDBJ databases">
        <authorList>
            <person name="Kreplak J."/>
        </authorList>
    </citation>
    <scope>NUCLEOTIDE SEQUENCE [LARGE SCALE GENOMIC DNA]</scope>
</reference>
<accession>A0AAV1AN31</accession>
<dbReference type="EMBL" id="OX451739">
    <property type="protein sequence ID" value="CAI8609887.1"/>
    <property type="molecule type" value="Genomic_DNA"/>
</dbReference>
<evidence type="ECO:0000313" key="3">
    <source>
        <dbReference type="Proteomes" id="UP001157006"/>
    </source>
</evidence>
<keyword evidence="1" id="KW-0732">Signal</keyword>
<feature type="chain" id="PRO_5043673389" evidence="1">
    <location>
        <begin position="24"/>
        <end position="136"/>
    </location>
</feature>
<dbReference type="Proteomes" id="UP001157006">
    <property type="component" value="Chromosome 4"/>
</dbReference>
<gene>
    <name evidence="2" type="ORF">VFH_IV155040</name>
</gene>
<organism evidence="2 3">
    <name type="scientific">Vicia faba</name>
    <name type="common">Broad bean</name>
    <name type="synonym">Faba vulgaris</name>
    <dbReference type="NCBI Taxonomy" id="3906"/>
    <lineage>
        <taxon>Eukaryota</taxon>
        <taxon>Viridiplantae</taxon>
        <taxon>Streptophyta</taxon>
        <taxon>Embryophyta</taxon>
        <taxon>Tracheophyta</taxon>
        <taxon>Spermatophyta</taxon>
        <taxon>Magnoliopsida</taxon>
        <taxon>eudicotyledons</taxon>
        <taxon>Gunneridae</taxon>
        <taxon>Pentapetalae</taxon>
        <taxon>rosids</taxon>
        <taxon>fabids</taxon>
        <taxon>Fabales</taxon>
        <taxon>Fabaceae</taxon>
        <taxon>Papilionoideae</taxon>
        <taxon>50 kb inversion clade</taxon>
        <taxon>NPAAA clade</taxon>
        <taxon>Hologalegina</taxon>
        <taxon>IRL clade</taxon>
        <taxon>Fabeae</taxon>
        <taxon>Vicia</taxon>
    </lineage>
</organism>
<evidence type="ECO:0000313" key="2">
    <source>
        <dbReference type="EMBL" id="CAI8609887.1"/>
    </source>
</evidence>
<protein>
    <submittedName>
        <fullName evidence="2">Uncharacterized protein</fullName>
    </submittedName>
</protein>
<evidence type="ECO:0000256" key="1">
    <source>
        <dbReference type="SAM" id="SignalP"/>
    </source>
</evidence>
<feature type="signal peptide" evidence="1">
    <location>
        <begin position="1"/>
        <end position="23"/>
    </location>
</feature>
<dbReference type="AlphaFoldDB" id="A0AAV1AN31"/>
<proteinExistence type="predicted"/>
<keyword evidence="3" id="KW-1185">Reference proteome</keyword>
<name>A0AAV1AN31_VICFA</name>
<sequence>MYSLSIFPMLMVSLMFMVDDVETYNGSDTLKVVEIVIELLNVTVVMECDVGLHKTASKVKHLGCFCSRILQRLILGCFVDGFGKDFVGLDGLVQVAAGFVVRVAGCLEGMQVLDSNLPWNTKHEDGSNFEECTCEN</sequence>